<proteinExistence type="predicted"/>
<protein>
    <recommendedName>
        <fullName evidence="1">Aminoglycoside phosphotransferase domain-containing protein</fullName>
    </recommendedName>
</protein>
<evidence type="ECO:0000313" key="2">
    <source>
        <dbReference type="EMBL" id="KAK2071225.1"/>
    </source>
</evidence>
<dbReference type="CDD" id="cd05154">
    <property type="entry name" value="ACAD10_11_N-like"/>
    <property type="match status" value="1"/>
</dbReference>
<organism evidence="2 3">
    <name type="scientific">Phyllachora maydis</name>
    <dbReference type="NCBI Taxonomy" id="1825666"/>
    <lineage>
        <taxon>Eukaryota</taxon>
        <taxon>Fungi</taxon>
        <taxon>Dikarya</taxon>
        <taxon>Ascomycota</taxon>
        <taxon>Pezizomycotina</taxon>
        <taxon>Sordariomycetes</taxon>
        <taxon>Sordariomycetidae</taxon>
        <taxon>Phyllachorales</taxon>
        <taxon>Phyllachoraceae</taxon>
        <taxon>Phyllachora</taxon>
    </lineage>
</organism>
<dbReference type="InterPro" id="IPR041726">
    <property type="entry name" value="ACAD10_11_N"/>
</dbReference>
<dbReference type="Gene3D" id="3.90.1200.10">
    <property type="match status" value="1"/>
</dbReference>
<comment type="caution">
    <text evidence="2">The sequence shown here is derived from an EMBL/GenBank/DDBJ whole genome shotgun (WGS) entry which is preliminary data.</text>
</comment>
<dbReference type="PANTHER" id="PTHR47829:SF1">
    <property type="entry name" value="HAD FAMILY PHOSPHATASE"/>
    <property type="match status" value="1"/>
</dbReference>
<dbReference type="Proteomes" id="UP001217918">
    <property type="component" value="Unassembled WGS sequence"/>
</dbReference>
<dbReference type="InterPro" id="IPR002575">
    <property type="entry name" value="Aminoglycoside_PTrfase"/>
</dbReference>
<gene>
    <name evidence="2" type="ORF">P8C59_005665</name>
</gene>
<dbReference type="AlphaFoldDB" id="A0AAD9I621"/>
<name>A0AAD9I621_9PEZI</name>
<sequence>MCQHVVYAHPLCQCRWAAITAPCGPGKGFSTCDSFLGTGTGGAIKRRAAPRLERSPRMMPCPTCDLRGVYDRNEMRVVVAMWPRVLGPYSTQAGTTMAGPVRHPIDVGALEAWIAQHVPEIDVPLAVQQFAFGQSNPTYQLTTPTGARYVLRKKPPGAVLASQAHKVEREHRVLAALAATDVPVPRVLALCEDPAVVGTPFYLMAFLDGRVLEDPAMPAATGPERAAMWVDAVRVLARLHRLDPRAVGLGAFGRPPGFYARQLDTWKAICEAQAATRDQETGEPVGPLPHMEDMVRFFARRAHQPIHRATLIHGDFRIDNLVFHKTEPRVIGILDWEMSTIGHPLSDLASLLSPWHNTRMGPDGAGTPLAHAGFLPGAAAGLPAPADLLAVYHAVVAARGPQPGIPRDAPARARDLRWAAAFATFRNAAIAQGIAARLAVRQASSARAAEYARLRRPLAELAWRMVGEVEGEGEGGGAKL</sequence>
<dbReference type="Gene3D" id="3.30.200.20">
    <property type="entry name" value="Phosphorylase Kinase, domain 1"/>
    <property type="match status" value="1"/>
</dbReference>
<dbReference type="PANTHER" id="PTHR47829">
    <property type="entry name" value="HYDROLASE, PUTATIVE (AFU_ORTHOLOGUE AFUA_1G12880)-RELATED"/>
    <property type="match status" value="1"/>
</dbReference>
<evidence type="ECO:0000313" key="3">
    <source>
        <dbReference type="Proteomes" id="UP001217918"/>
    </source>
</evidence>
<feature type="domain" description="Aminoglycoside phosphotransferase" evidence="1">
    <location>
        <begin position="127"/>
        <end position="357"/>
    </location>
</feature>
<evidence type="ECO:0000259" key="1">
    <source>
        <dbReference type="Pfam" id="PF01636"/>
    </source>
</evidence>
<dbReference type="SUPFAM" id="SSF56112">
    <property type="entry name" value="Protein kinase-like (PK-like)"/>
    <property type="match status" value="1"/>
</dbReference>
<accession>A0AAD9I621</accession>
<dbReference type="InterPro" id="IPR011009">
    <property type="entry name" value="Kinase-like_dom_sf"/>
</dbReference>
<dbReference type="InterPro" id="IPR052898">
    <property type="entry name" value="ACAD10-like"/>
</dbReference>
<dbReference type="Pfam" id="PF01636">
    <property type="entry name" value="APH"/>
    <property type="match status" value="1"/>
</dbReference>
<reference evidence="2" key="1">
    <citation type="journal article" date="2023" name="Mol. Plant Microbe Interact.">
        <title>Elucidating the Obligate Nature and Biological Capacity of an Invasive Fungal Corn Pathogen.</title>
        <authorList>
            <person name="MacCready J.S."/>
            <person name="Roggenkamp E.M."/>
            <person name="Gdanetz K."/>
            <person name="Chilvers M.I."/>
        </authorList>
    </citation>
    <scope>NUCLEOTIDE SEQUENCE</scope>
    <source>
        <strain evidence="2">PM02</strain>
    </source>
</reference>
<dbReference type="EMBL" id="JAQQPM010000004">
    <property type="protein sequence ID" value="KAK2071225.1"/>
    <property type="molecule type" value="Genomic_DNA"/>
</dbReference>
<keyword evidence="3" id="KW-1185">Reference proteome</keyword>